<dbReference type="InterPro" id="IPR004367">
    <property type="entry name" value="Cyclin_C-dom"/>
</dbReference>
<evidence type="ECO:0000256" key="1">
    <source>
        <dbReference type="ARBA" id="ARBA00006955"/>
    </source>
</evidence>
<keyword evidence="3" id="KW-0195">Cyclin</keyword>
<dbReference type="Proteomes" id="UP001311915">
    <property type="component" value="Unassembled WGS sequence"/>
</dbReference>
<dbReference type="EMBL" id="JAWPEI010000007">
    <property type="protein sequence ID" value="KAK4721190.1"/>
    <property type="molecule type" value="Genomic_DNA"/>
</dbReference>
<comment type="similarity">
    <text evidence="1">Belongs to the cyclin family. Cyclin AB subfamily.</text>
</comment>
<dbReference type="SMART" id="SM01332">
    <property type="entry name" value="Cyclin_C"/>
    <property type="match status" value="1"/>
</dbReference>
<protein>
    <submittedName>
        <fullName evidence="7">Uncharacterized protein</fullName>
    </submittedName>
</protein>
<comment type="caution">
    <text evidence="7">The sequence shown here is derived from an EMBL/GenBank/DDBJ whole genome shotgun (WGS) entry which is preliminary data.</text>
</comment>
<gene>
    <name evidence="7" type="ORF">R3W88_011423</name>
</gene>
<feature type="domain" description="Cyclin-like" evidence="5">
    <location>
        <begin position="20"/>
        <end position="108"/>
    </location>
</feature>
<evidence type="ECO:0000256" key="2">
    <source>
        <dbReference type="ARBA" id="ARBA00022618"/>
    </source>
</evidence>
<evidence type="ECO:0000259" key="5">
    <source>
        <dbReference type="SMART" id="SM00385"/>
    </source>
</evidence>
<evidence type="ECO:0000313" key="7">
    <source>
        <dbReference type="EMBL" id="KAK4721190.1"/>
    </source>
</evidence>
<evidence type="ECO:0000256" key="4">
    <source>
        <dbReference type="ARBA" id="ARBA00023306"/>
    </source>
</evidence>
<dbReference type="Pfam" id="PF02984">
    <property type="entry name" value="Cyclin_C"/>
    <property type="match status" value="1"/>
</dbReference>
<dbReference type="GO" id="GO:0051301">
    <property type="term" value="P:cell division"/>
    <property type="evidence" value="ECO:0007669"/>
    <property type="project" value="UniProtKB-KW"/>
</dbReference>
<reference evidence="7 8" key="1">
    <citation type="submission" date="2023-10" db="EMBL/GenBank/DDBJ databases">
        <title>Genome-Wide Identification Analysis in wild type Solanum Pinnatisectum Reveals Some Genes Defensing Phytophthora Infestans.</title>
        <authorList>
            <person name="Sun C."/>
        </authorList>
    </citation>
    <scope>NUCLEOTIDE SEQUENCE [LARGE SCALE GENOMIC DNA]</scope>
    <source>
        <strain evidence="7">LQN</strain>
        <tissue evidence="7">Leaf</tissue>
    </source>
</reference>
<keyword evidence="8" id="KW-1185">Reference proteome</keyword>
<evidence type="ECO:0000256" key="3">
    <source>
        <dbReference type="ARBA" id="ARBA00023127"/>
    </source>
</evidence>
<name>A0AAV9L9R3_9SOLN</name>
<keyword evidence="2" id="KW-0132">Cell division</keyword>
<dbReference type="AlphaFoldDB" id="A0AAV9L9R3"/>
<sequence length="128" mass="14948">MEADVLKSLQFEMGNPIVKIFLRRFTGIAQEEYKSPNLQLEFLGYYLSELSILDYSRVKFLHSLVASSVLFLSRFTLQLNAHSWSAALQRYLEYKASDLKECVFILHDLQLSRHRLESCLSRMILVII</sequence>
<dbReference type="SMART" id="SM00385">
    <property type="entry name" value="CYCLIN"/>
    <property type="match status" value="1"/>
</dbReference>
<dbReference type="Gene3D" id="1.10.472.10">
    <property type="entry name" value="Cyclin-like"/>
    <property type="match status" value="1"/>
</dbReference>
<accession>A0AAV9L9R3</accession>
<proteinExistence type="inferred from homology"/>
<dbReference type="InterPro" id="IPR036915">
    <property type="entry name" value="Cyclin-like_sf"/>
</dbReference>
<feature type="domain" description="Cyclin C-terminal" evidence="6">
    <location>
        <begin position="16"/>
        <end position="127"/>
    </location>
</feature>
<organism evidence="7 8">
    <name type="scientific">Solanum pinnatisectum</name>
    <name type="common">tansyleaf nightshade</name>
    <dbReference type="NCBI Taxonomy" id="50273"/>
    <lineage>
        <taxon>Eukaryota</taxon>
        <taxon>Viridiplantae</taxon>
        <taxon>Streptophyta</taxon>
        <taxon>Embryophyta</taxon>
        <taxon>Tracheophyta</taxon>
        <taxon>Spermatophyta</taxon>
        <taxon>Magnoliopsida</taxon>
        <taxon>eudicotyledons</taxon>
        <taxon>Gunneridae</taxon>
        <taxon>Pentapetalae</taxon>
        <taxon>asterids</taxon>
        <taxon>lamiids</taxon>
        <taxon>Solanales</taxon>
        <taxon>Solanaceae</taxon>
        <taxon>Solanoideae</taxon>
        <taxon>Solaneae</taxon>
        <taxon>Solanum</taxon>
    </lineage>
</organism>
<evidence type="ECO:0000313" key="8">
    <source>
        <dbReference type="Proteomes" id="UP001311915"/>
    </source>
</evidence>
<evidence type="ECO:0000259" key="6">
    <source>
        <dbReference type="SMART" id="SM01332"/>
    </source>
</evidence>
<dbReference type="SUPFAM" id="SSF47954">
    <property type="entry name" value="Cyclin-like"/>
    <property type="match status" value="1"/>
</dbReference>
<dbReference type="FunFam" id="1.10.472.10:FF:000013">
    <property type="entry name" value="Cyclin A1"/>
    <property type="match status" value="1"/>
</dbReference>
<dbReference type="InterPro" id="IPR013763">
    <property type="entry name" value="Cyclin-like_dom"/>
</dbReference>
<keyword evidence="4" id="KW-0131">Cell cycle</keyword>